<gene>
    <name evidence="6" type="primary">moaD</name>
    <name evidence="6" type="ORF">C6Y40_13765</name>
</gene>
<protein>
    <recommendedName>
        <fullName evidence="5">Molybdopterin synthase sulfur carrier subunit</fullName>
    </recommendedName>
</protein>
<organism evidence="6 7">
    <name type="scientific">Alteromonas alba</name>
    <dbReference type="NCBI Taxonomy" id="2079529"/>
    <lineage>
        <taxon>Bacteria</taxon>
        <taxon>Pseudomonadati</taxon>
        <taxon>Pseudomonadota</taxon>
        <taxon>Gammaproteobacteria</taxon>
        <taxon>Alteromonadales</taxon>
        <taxon>Alteromonadaceae</taxon>
        <taxon>Alteromonas/Salinimonas group</taxon>
        <taxon>Alteromonas</taxon>
    </lineage>
</organism>
<keyword evidence="3" id="KW-0501">Molybdenum cofactor biosynthesis</keyword>
<accession>A0A2S9V943</accession>
<dbReference type="InterPro" id="IPR016155">
    <property type="entry name" value="Mopterin_synth/thiamin_S_b"/>
</dbReference>
<reference evidence="7" key="1">
    <citation type="journal article" date="2020" name="Int. J. Syst. Evol. Microbiol.">
        <title>Alteromonas alba sp. nov., a marine bacterium isolated from the seawater of the West Pacific Ocean.</title>
        <authorList>
            <person name="Sun C."/>
            <person name="Wu Y.-H."/>
            <person name="Xamxidin M."/>
            <person name="Cheng H."/>
            <person name="Xu X.-W."/>
        </authorList>
    </citation>
    <scope>NUCLEOTIDE SEQUENCE [LARGE SCALE GENOMIC DNA]</scope>
    <source>
        <strain evidence="7">190</strain>
    </source>
</reference>
<dbReference type="InterPro" id="IPR012675">
    <property type="entry name" value="Beta-grasp_dom_sf"/>
</dbReference>
<dbReference type="FunFam" id="3.10.20.30:FF:000010">
    <property type="entry name" value="Molybdopterin synthase sulfur carrier subunit"/>
    <property type="match status" value="1"/>
</dbReference>
<evidence type="ECO:0000256" key="4">
    <source>
        <dbReference type="ARBA" id="ARBA00024200"/>
    </source>
</evidence>
<dbReference type="PANTHER" id="PTHR33359:SF1">
    <property type="entry name" value="MOLYBDOPTERIN SYNTHASE SULFUR CARRIER SUBUNIT"/>
    <property type="match status" value="1"/>
</dbReference>
<dbReference type="GO" id="GO:0000166">
    <property type="term" value="F:nucleotide binding"/>
    <property type="evidence" value="ECO:0007669"/>
    <property type="project" value="UniProtKB-KW"/>
</dbReference>
<evidence type="ECO:0000256" key="2">
    <source>
        <dbReference type="ARBA" id="ARBA00022741"/>
    </source>
</evidence>
<dbReference type="SUPFAM" id="SSF54285">
    <property type="entry name" value="MoaD/ThiS"/>
    <property type="match status" value="1"/>
</dbReference>
<dbReference type="GO" id="GO:0006777">
    <property type="term" value="P:Mo-molybdopterin cofactor biosynthetic process"/>
    <property type="evidence" value="ECO:0007669"/>
    <property type="project" value="UniProtKB-KW"/>
</dbReference>
<dbReference type="InterPro" id="IPR003749">
    <property type="entry name" value="ThiS/MoaD-like"/>
</dbReference>
<dbReference type="AlphaFoldDB" id="A0A2S9V943"/>
<dbReference type="Gene3D" id="3.10.20.30">
    <property type="match status" value="1"/>
</dbReference>
<proteinExistence type="inferred from homology"/>
<evidence type="ECO:0000313" key="6">
    <source>
        <dbReference type="EMBL" id="PRO72997.1"/>
    </source>
</evidence>
<dbReference type="Proteomes" id="UP000238949">
    <property type="component" value="Unassembled WGS sequence"/>
</dbReference>
<dbReference type="CDD" id="cd00754">
    <property type="entry name" value="Ubl_MoaD"/>
    <property type="match status" value="1"/>
</dbReference>
<keyword evidence="2" id="KW-0547">Nucleotide-binding</keyword>
<sequence length="81" mass="8704">MMKVKLFAQIREVTGTESLEMAVPDDATIEGVRQALMAKGPQWQQALSANVLCACNQTLCDGTMVVSEQDEVAFFPPVTGG</sequence>
<evidence type="ECO:0000256" key="1">
    <source>
        <dbReference type="ARBA" id="ARBA00005046"/>
    </source>
</evidence>
<dbReference type="PANTHER" id="PTHR33359">
    <property type="entry name" value="MOLYBDOPTERIN SYNTHASE SULFUR CARRIER SUBUNIT"/>
    <property type="match status" value="1"/>
</dbReference>
<comment type="similarity">
    <text evidence="4">Belongs to the MoaD family.</text>
</comment>
<comment type="caution">
    <text evidence="6">The sequence shown here is derived from an EMBL/GenBank/DDBJ whole genome shotgun (WGS) entry which is preliminary data.</text>
</comment>
<dbReference type="GO" id="GO:1990133">
    <property type="term" value="C:molybdopterin adenylyltransferase complex"/>
    <property type="evidence" value="ECO:0007669"/>
    <property type="project" value="TreeGrafter"/>
</dbReference>
<evidence type="ECO:0000313" key="7">
    <source>
        <dbReference type="Proteomes" id="UP000238949"/>
    </source>
</evidence>
<dbReference type="UniPathway" id="UPA00344"/>
<evidence type="ECO:0000256" key="5">
    <source>
        <dbReference type="ARBA" id="ARBA00024247"/>
    </source>
</evidence>
<dbReference type="NCBIfam" id="TIGR01682">
    <property type="entry name" value="moaD"/>
    <property type="match status" value="1"/>
</dbReference>
<dbReference type="OrthoDB" id="9801945at2"/>
<name>A0A2S9V943_9ALTE</name>
<dbReference type="Pfam" id="PF02597">
    <property type="entry name" value="ThiS"/>
    <property type="match status" value="1"/>
</dbReference>
<dbReference type="EMBL" id="PVNP01000149">
    <property type="protein sequence ID" value="PRO72997.1"/>
    <property type="molecule type" value="Genomic_DNA"/>
</dbReference>
<keyword evidence="7" id="KW-1185">Reference proteome</keyword>
<evidence type="ECO:0000256" key="3">
    <source>
        <dbReference type="ARBA" id="ARBA00023150"/>
    </source>
</evidence>
<comment type="pathway">
    <text evidence="1">Cofactor biosynthesis; molybdopterin biosynthesis.</text>
</comment>
<dbReference type="InterPro" id="IPR044672">
    <property type="entry name" value="MOCS2A"/>
</dbReference>